<sequence length="423" mass="47625">MGVKARANKAKGKRSIDNDDDSDFGPVTKSVCRPPQKKSKFVETENGLFPEAKNHMRQESNKLIDIYFPVNKLIDHKSIEDAKRWGDDIFLGLKTIVLYFIHCFLLSNTPKKELARLLKLKNMRPTDEEKKILHLDGLFDDDLIYDRASIESTFDFGSTSKESVADDIDLLKFKVNSSKVSQNFESKDDDEETRDEKSENIKRDFAADDDDDSNAGGSGKDHSDDSVDANEDFDEDGGDLGGSGDDDVSDRKDVDVSEKKDASVLEIENDKPKDDENAKRKGGNVKDDNSFKRLCQLDIEDDEVVMTEVPTSLIGDEVYKSDATVFEEEEDDTLPCTPLLDKRKRAPMLKSHFVDFGSSDLKSSGTELLSSSFPSARDEQEFKIVTYVNGLYALDDAISDPVSSKLEVKFDDWIKKGRLKYPR</sequence>
<dbReference type="EMBL" id="UZAU01000073">
    <property type="status" value="NOT_ANNOTATED_CDS"/>
    <property type="molecule type" value="Genomic_DNA"/>
</dbReference>
<reference evidence="2" key="2">
    <citation type="submission" date="2021-03" db="UniProtKB">
        <authorList>
            <consortium name="EnsemblPlants"/>
        </authorList>
    </citation>
    <scope>IDENTIFICATION</scope>
</reference>
<feature type="compositionally biased region" description="Acidic residues" evidence="1">
    <location>
        <begin position="226"/>
        <end position="248"/>
    </location>
</feature>
<accession>A0A803NL75</accession>
<name>A0A803NL75_CANSA</name>
<organism evidence="2 3">
    <name type="scientific">Cannabis sativa</name>
    <name type="common">Hemp</name>
    <name type="synonym">Marijuana</name>
    <dbReference type="NCBI Taxonomy" id="3483"/>
    <lineage>
        <taxon>Eukaryota</taxon>
        <taxon>Viridiplantae</taxon>
        <taxon>Streptophyta</taxon>
        <taxon>Embryophyta</taxon>
        <taxon>Tracheophyta</taxon>
        <taxon>Spermatophyta</taxon>
        <taxon>Magnoliopsida</taxon>
        <taxon>eudicotyledons</taxon>
        <taxon>Gunneridae</taxon>
        <taxon>Pentapetalae</taxon>
        <taxon>rosids</taxon>
        <taxon>fabids</taxon>
        <taxon>Rosales</taxon>
        <taxon>Cannabaceae</taxon>
        <taxon>Cannabis</taxon>
    </lineage>
</organism>
<feature type="region of interest" description="Disordered" evidence="1">
    <location>
        <begin position="1"/>
        <end position="38"/>
    </location>
</feature>
<proteinExistence type="predicted"/>
<feature type="region of interest" description="Disordered" evidence="1">
    <location>
        <begin position="182"/>
        <end position="288"/>
    </location>
</feature>
<feature type="compositionally biased region" description="Basic and acidic residues" evidence="1">
    <location>
        <begin position="194"/>
        <end position="206"/>
    </location>
</feature>
<evidence type="ECO:0000313" key="3">
    <source>
        <dbReference type="Proteomes" id="UP000596661"/>
    </source>
</evidence>
<dbReference type="OMA" id="ARDEQEF"/>
<feature type="compositionally biased region" description="Basic residues" evidence="1">
    <location>
        <begin position="1"/>
        <end position="13"/>
    </location>
</feature>
<dbReference type="EnsemblPlants" id="evm.model.01.2451">
    <property type="protein sequence ID" value="cds.evm.model.01.2451"/>
    <property type="gene ID" value="evm.TU.01.2451"/>
</dbReference>
<evidence type="ECO:0000256" key="1">
    <source>
        <dbReference type="SAM" id="MobiDB-lite"/>
    </source>
</evidence>
<dbReference type="Proteomes" id="UP000596661">
    <property type="component" value="Chromosome 1"/>
</dbReference>
<keyword evidence="3" id="KW-1185">Reference proteome</keyword>
<dbReference type="AlphaFoldDB" id="A0A803NL75"/>
<feature type="compositionally biased region" description="Basic and acidic residues" evidence="1">
    <location>
        <begin position="249"/>
        <end position="288"/>
    </location>
</feature>
<reference evidence="2" key="1">
    <citation type="submission" date="2018-11" db="EMBL/GenBank/DDBJ databases">
        <authorList>
            <person name="Grassa J C."/>
        </authorList>
    </citation>
    <scope>NUCLEOTIDE SEQUENCE [LARGE SCALE GENOMIC DNA]</scope>
</reference>
<dbReference type="Gramene" id="evm.model.01.2451">
    <property type="protein sequence ID" value="cds.evm.model.01.2451"/>
    <property type="gene ID" value="evm.TU.01.2451"/>
</dbReference>
<evidence type="ECO:0000313" key="2">
    <source>
        <dbReference type="EnsemblPlants" id="cds.evm.model.01.2451"/>
    </source>
</evidence>
<protein>
    <submittedName>
        <fullName evidence="2">Uncharacterized protein</fullName>
    </submittedName>
</protein>